<dbReference type="Proteomes" id="UP000262073">
    <property type="component" value="Chromosome"/>
</dbReference>
<evidence type="ECO:0000313" key="1">
    <source>
        <dbReference type="EMBL" id="AXR06616.1"/>
    </source>
</evidence>
<evidence type="ECO:0000313" key="2">
    <source>
        <dbReference type="Proteomes" id="UP000262073"/>
    </source>
</evidence>
<protein>
    <submittedName>
        <fullName evidence="1">Uncharacterized protein</fullName>
    </submittedName>
</protein>
<organism evidence="1 2">
    <name type="scientific">Salinimonas sediminis</name>
    <dbReference type="NCBI Taxonomy" id="2303538"/>
    <lineage>
        <taxon>Bacteria</taxon>
        <taxon>Pseudomonadati</taxon>
        <taxon>Pseudomonadota</taxon>
        <taxon>Gammaproteobacteria</taxon>
        <taxon>Alteromonadales</taxon>
        <taxon>Alteromonadaceae</taxon>
        <taxon>Alteromonas/Salinimonas group</taxon>
        <taxon>Salinimonas</taxon>
    </lineage>
</organism>
<dbReference type="AlphaFoldDB" id="A0A346NM59"/>
<name>A0A346NM59_9ALTE</name>
<accession>A0A346NM59</accession>
<dbReference type="KEGG" id="salm:D0Y50_09680"/>
<proteinExistence type="predicted"/>
<dbReference type="EMBL" id="CP031769">
    <property type="protein sequence ID" value="AXR06616.1"/>
    <property type="molecule type" value="Genomic_DNA"/>
</dbReference>
<keyword evidence="2" id="KW-1185">Reference proteome</keyword>
<gene>
    <name evidence="1" type="ORF">D0Y50_09680</name>
</gene>
<reference evidence="1 2" key="1">
    <citation type="submission" date="2018-08" db="EMBL/GenBank/DDBJ databases">
        <title>Salinimonas sediminis sp. nov., a piezophilic bacterium isolated from a deep-sea sediment sample from the New Britain Trench.</title>
        <authorList>
            <person name="Cao J."/>
        </authorList>
    </citation>
    <scope>NUCLEOTIDE SEQUENCE [LARGE SCALE GENOMIC DNA]</scope>
    <source>
        <strain evidence="1 2">N102</strain>
    </source>
</reference>
<sequence length="65" mass="7478">MRIAEFKLRIERIYCRVQEGPQLFKLAINHRLGLLKLTGPNRPINKAAAEILLTLFLANTSSTWQ</sequence>